<dbReference type="Proteomes" id="UP000596329">
    <property type="component" value="Chromosome"/>
</dbReference>
<evidence type="ECO:0000313" key="2">
    <source>
        <dbReference type="Proteomes" id="UP000596329"/>
    </source>
</evidence>
<gene>
    <name evidence="1" type="ORF">H0H26_12905</name>
</gene>
<reference evidence="1 2" key="1">
    <citation type="submission" date="2020-07" db="EMBL/GenBank/DDBJ databases">
        <title>Genomic characterization of Flavobacterium psychrophilum strains.</title>
        <authorList>
            <person name="Castillo D."/>
            <person name="Jorgensen J."/>
            <person name="Middelboe M."/>
        </authorList>
    </citation>
    <scope>NUCLEOTIDE SEQUENCE [LARGE SCALE GENOMIC DNA]</scope>
    <source>
        <strain evidence="1 2">FPS-R7</strain>
    </source>
</reference>
<dbReference type="RefSeq" id="WP_179213049.1">
    <property type="nucleotide sequence ID" value="NZ_CP059075.1"/>
</dbReference>
<name>A0A7U2NEL5_FLAPS</name>
<evidence type="ECO:0000313" key="1">
    <source>
        <dbReference type="EMBL" id="QRE03760.1"/>
    </source>
</evidence>
<accession>A0A7U2NEL5</accession>
<protein>
    <submittedName>
        <fullName evidence="1">Uncharacterized protein</fullName>
    </submittedName>
</protein>
<sequence length="52" mass="5856">MKKLSLKNLKVVKMSNEEKKTINGGKAANWETSNQCNMTSFQFVSWCNSCPA</sequence>
<dbReference type="EMBL" id="CP059075">
    <property type="protein sequence ID" value="QRE03760.1"/>
    <property type="molecule type" value="Genomic_DNA"/>
</dbReference>
<organism evidence="1 2">
    <name type="scientific">Flavobacterium psychrophilum</name>
    <dbReference type="NCBI Taxonomy" id="96345"/>
    <lineage>
        <taxon>Bacteria</taxon>
        <taxon>Pseudomonadati</taxon>
        <taxon>Bacteroidota</taxon>
        <taxon>Flavobacteriia</taxon>
        <taxon>Flavobacteriales</taxon>
        <taxon>Flavobacteriaceae</taxon>
        <taxon>Flavobacterium</taxon>
    </lineage>
</organism>
<dbReference type="AlphaFoldDB" id="A0A7U2NEL5"/>
<proteinExistence type="predicted"/>